<accession>A0ABV6WYI6</accession>
<sequence>MTTPNRTRTPRLRGATPDDLPFVLRGERSYMEELEPAGLASWTRAIDRNLDLWIRNLERTVIADLEGEPVGYAMWTATSGTATLITIQVAETLRRRGLGAELMAWFADSARAAGNRVLELGVHRDNPARALYERSQYSFVGEDGDYLLFRRRLG</sequence>
<comment type="caution">
    <text evidence="4">The sequence shown here is derived from an EMBL/GenBank/DDBJ whole genome shotgun (WGS) entry which is preliminary data.</text>
</comment>
<dbReference type="PROSITE" id="PS51186">
    <property type="entry name" value="GNAT"/>
    <property type="match status" value="1"/>
</dbReference>
<evidence type="ECO:0000259" key="3">
    <source>
        <dbReference type="PROSITE" id="PS51186"/>
    </source>
</evidence>
<feature type="domain" description="N-acetyltransferase" evidence="3">
    <location>
        <begin position="10"/>
        <end position="154"/>
    </location>
</feature>
<dbReference type="PANTHER" id="PTHR43877:SF2">
    <property type="entry name" value="AMINOALKYLPHOSPHONATE N-ACETYLTRANSFERASE-RELATED"/>
    <property type="match status" value="1"/>
</dbReference>
<dbReference type="Proteomes" id="UP001592530">
    <property type="component" value="Unassembled WGS sequence"/>
</dbReference>
<dbReference type="Pfam" id="PF00583">
    <property type="entry name" value="Acetyltransf_1"/>
    <property type="match status" value="1"/>
</dbReference>
<dbReference type="EMBL" id="JBHEZY010000003">
    <property type="protein sequence ID" value="MFC1431106.1"/>
    <property type="molecule type" value="Genomic_DNA"/>
</dbReference>
<proteinExistence type="predicted"/>
<gene>
    <name evidence="4" type="ORF">ACEZDB_10635</name>
</gene>
<keyword evidence="1" id="KW-0808">Transferase</keyword>
<dbReference type="PANTHER" id="PTHR43877">
    <property type="entry name" value="AMINOALKYLPHOSPHONATE N-ACETYLTRANSFERASE-RELATED-RELATED"/>
    <property type="match status" value="1"/>
</dbReference>
<evidence type="ECO:0000256" key="2">
    <source>
        <dbReference type="ARBA" id="ARBA00023315"/>
    </source>
</evidence>
<dbReference type="Gene3D" id="3.40.630.30">
    <property type="match status" value="1"/>
</dbReference>
<dbReference type="CDD" id="cd04301">
    <property type="entry name" value="NAT_SF"/>
    <property type="match status" value="1"/>
</dbReference>
<dbReference type="InterPro" id="IPR050832">
    <property type="entry name" value="Bact_Acetyltransf"/>
</dbReference>
<dbReference type="InterPro" id="IPR016181">
    <property type="entry name" value="Acyl_CoA_acyltransferase"/>
</dbReference>
<reference evidence="4 5" key="1">
    <citation type="submission" date="2024-09" db="EMBL/GenBank/DDBJ databases">
        <authorList>
            <person name="Lee S.D."/>
        </authorList>
    </citation>
    <scope>NUCLEOTIDE SEQUENCE [LARGE SCALE GENOMIC DNA]</scope>
    <source>
        <strain evidence="4 5">N1-3</strain>
    </source>
</reference>
<organism evidence="4 5">
    <name type="scientific">Streptacidiphilus alkalitolerans</name>
    <dbReference type="NCBI Taxonomy" id="3342712"/>
    <lineage>
        <taxon>Bacteria</taxon>
        <taxon>Bacillati</taxon>
        <taxon>Actinomycetota</taxon>
        <taxon>Actinomycetes</taxon>
        <taxon>Kitasatosporales</taxon>
        <taxon>Streptomycetaceae</taxon>
        <taxon>Streptacidiphilus</taxon>
    </lineage>
</organism>
<dbReference type="RefSeq" id="WP_380551317.1">
    <property type="nucleotide sequence ID" value="NZ_JBHEZY010000003.1"/>
</dbReference>
<keyword evidence="2" id="KW-0012">Acyltransferase</keyword>
<evidence type="ECO:0000313" key="4">
    <source>
        <dbReference type="EMBL" id="MFC1431106.1"/>
    </source>
</evidence>
<dbReference type="SUPFAM" id="SSF55729">
    <property type="entry name" value="Acyl-CoA N-acyltransferases (Nat)"/>
    <property type="match status" value="1"/>
</dbReference>
<name>A0ABV6WYI6_9ACTN</name>
<evidence type="ECO:0000313" key="5">
    <source>
        <dbReference type="Proteomes" id="UP001592530"/>
    </source>
</evidence>
<protein>
    <submittedName>
        <fullName evidence="4">N-acetyltransferase family protein</fullName>
    </submittedName>
</protein>
<evidence type="ECO:0000256" key="1">
    <source>
        <dbReference type="ARBA" id="ARBA00022679"/>
    </source>
</evidence>
<dbReference type="InterPro" id="IPR000182">
    <property type="entry name" value="GNAT_dom"/>
</dbReference>